<evidence type="ECO:0000259" key="10">
    <source>
        <dbReference type="Pfam" id="PF02878"/>
    </source>
</evidence>
<dbReference type="Pfam" id="PF02878">
    <property type="entry name" value="PGM_PMM_I"/>
    <property type="match status" value="1"/>
</dbReference>
<name>A0ABU3EEJ7_9RHOB</name>
<evidence type="ECO:0000256" key="6">
    <source>
        <dbReference type="ARBA" id="ARBA00022723"/>
    </source>
</evidence>
<evidence type="ECO:0000256" key="5">
    <source>
        <dbReference type="ARBA" id="ARBA00022553"/>
    </source>
</evidence>
<dbReference type="PROSITE" id="PS00710">
    <property type="entry name" value="PGM_PMM"/>
    <property type="match status" value="1"/>
</dbReference>
<dbReference type="Gene3D" id="3.40.120.10">
    <property type="entry name" value="Alpha-D-Glucose-1,6-Bisphosphate, subunit A, domain 3"/>
    <property type="match status" value="3"/>
</dbReference>
<organism evidence="13 14">
    <name type="scientific">Paracoccus broussonetiae</name>
    <dbReference type="NCBI Taxonomy" id="3075834"/>
    <lineage>
        <taxon>Bacteria</taxon>
        <taxon>Pseudomonadati</taxon>
        <taxon>Pseudomonadota</taxon>
        <taxon>Alphaproteobacteria</taxon>
        <taxon>Rhodobacterales</taxon>
        <taxon>Paracoccaceae</taxon>
        <taxon>Paracoccus</taxon>
    </lineage>
</organism>
<sequence length="544" mass="58358">MTRILTVPTKPIEGQKPGTSGLRKKTKVFMGPHYLENFTQSVFDAIGGVQGKVLVLGGDGRYFNDRAVQVILRMAAANGAARVILGQGGLLSTPAASNLIRKRKADGGVILSASHNPGGIDEDFGMKFNGANGGPAPESVTDLIFARTLDLSEYRILETGDLDLTPLGETAMGAMVVEIVDPVADYAELMGQLFDFDAIRNLFIGGFRMRFDAMHAVTGPYAHEILERILGAPEGTVVNGIPSPDFGGGHPDPNPVWADDLVEAMFAKDAPDFGAASDGDGDRNMVLGRGIYVTPSDSLAVLAANAHLAPAYAGGLSGIARSMPTSRAADRVAEKLGIECHETPTGWKFFGNLLDAGRVTICGEESAGTGSDHVREKDGLWAVLLWLNILARRIEPVEQIMAAHWSQFGRNYYSRHDYEAVPVERANALIQRLRDISGDLPGQQVQGMEVASADDFAYHDPVDGSVSKNQGIRIGFADGSRVVLRLSGTGTEGATLRVYLERYEPDHARHDLPVEEALAPVIAAAEEIALIREFTGRERPDVTT</sequence>
<reference evidence="14" key="1">
    <citation type="submission" date="2023-07" db="EMBL/GenBank/DDBJ databases">
        <title>Characterization of two Paracoccaceae strains isolated from Phycosphere and proposal of Xinfangfangia lacusdiani sp. nov.</title>
        <authorList>
            <person name="Deng Y."/>
            <person name="Zhang Y.Q."/>
        </authorList>
    </citation>
    <scope>NUCLEOTIDE SEQUENCE [LARGE SCALE GENOMIC DNA]</scope>
    <source>
        <strain evidence="14">CPCC 101403</strain>
    </source>
</reference>
<dbReference type="GO" id="GO:0004614">
    <property type="term" value="F:phosphoglucomutase activity"/>
    <property type="evidence" value="ECO:0007669"/>
    <property type="project" value="UniProtKB-EC"/>
</dbReference>
<dbReference type="InterPro" id="IPR016066">
    <property type="entry name" value="A-D-PHexomutase_CS"/>
</dbReference>
<keyword evidence="6 9" id="KW-0479">Metal-binding</keyword>
<comment type="similarity">
    <text evidence="3 9">Belongs to the phosphohexose mutase family.</text>
</comment>
<keyword evidence="14" id="KW-1185">Reference proteome</keyword>
<dbReference type="EC" id="5.4.2.2" evidence="4"/>
<evidence type="ECO:0000256" key="7">
    <source>
        <dbReference type="ARBA" id="ARBA00022842"/>
    </source>
</evidence>
<dbReference type="InterPro" id="IPR036900">
    <property type="entry name" value="A-D-PHexomutase_C_sf"/>
</dbReference>
<evidence type="ECO:0000259" key="12">
    <source>
        <dbReference type="Pfam" id="PF02880"/>
    </source>
</evidence>
<evidence type="ECO:0000256" key="4">
    <source>
        <dbReference type="ARBA" id="ARBA00012728"/>
    </source>
</evidence>
<dbReference type="NCBIfam" id="NF005737">
    <property type="entry name" value="PRK07564.1-1"/>
    <property type="match status" value="1"/>
</dbReference>
<feature type="domain" description="Alpha-D-phosphohexomutase alpha/beta/alpha" evidence="12">
    <location>
        <begin position="296"/>
        <end position="408"/>
    </location>
</feature>
<keyword evidence="5" id="KW-0597">Phosphoprotein</keyword>
<dbReference type="SUPFAM" id="SSF53738">
    <property type="entry name" value="Phosphoglucomutase, first 3 domains"/>
    <property type="match status" value="3"/>
</dbReference>
<dbReference type="InterPro" id="IPR005846">
    <property type="entry name" value="A-D-PHexomutase_a/b/a-III"/>
</dbReference>
<dbReference type="PRINTS" id="PR00509">
    <property type="entry name" value="PGMPMM"/>
</dbReference>
<comment type="caution">
    <text evidence="13">The sequence shown here is derived from an EMBL/GenBank/DDBJ whole genome shotgun (WGS) entry which is preliminary data.</text>
</comment>
<dbReference type="Proteomes" id="UP001251085">
    <property type="component" value="Unassembled WGS sequence"/>
</dbReference>
<dbReference type="Gene3D" id="3.30.310.50">
    <property type="entry name" value="Alpha-D-phosphohexomutase, C-terminal domain"/>
    <property type="match status" value="1"/>
</dbReference>
<dbReference type="InterPro" id="IPR016055">
    <property type="entry name" value="A-D-PHexomutase_a/b/a-I/II/III"/>
</dbReference>
<keyword evidence="7 9" id="KW-0460">Magnesium</keyword>
<feature type="domain" description="Alpha-D-phosphohexomutase alpha/beta/alpha" evidence="11">
    <location>
        <begin position="185"/>
        <end position="287"/>
    </location>
</feature>
<dbReference type="InterPro" id="IPR005845">
    <property type="entry name" value="A-D-PHexomutase_a/b/a-II"/>
</dbReference>
<keyword evidence="8 13" id="KW-0413">Isomerase</keyword>
<evidence type="ECO:0000256" key="9">
    <source>
        <dbReference type="RuleBase" id="RU004326"/>
    </source>
</evidence>
<dbReference type="Pfam" id="PF24947">
    <property type="entry name" value="PGM1_C_vert_fung"/>
    <property type="match status" value="1"/>
</dbReference>
<dbReference type="InterPro" id="IPR005841">
    <property type="entry name" value="Alpha-D-phosphohexomutase_SF"/>
</dbReference>
<dbReference type="Pfam" id="PF02879">
    <property type="entry name" value="PGM_PMM_II"/>
    <property type="match status" value="1"/>
</dbReference>
<dbReference type="PANTHER" id="PTHR22573:SF2">
    <property type="entry name" value="PHOSPHOGLUCOMUTASE"/>
    <property type="match status" value="1"/>
</dbReference>
<comment type="catalytic activity">
    <reaction evidence="1">
        <text>alpha-D-glucose 1-phosphate = alpha-D-glucose 6-phosphate</text>
        <dbReference type="Rhea" id="RHEA:23536"/>
        <dbReference type="ChEBI" id="CHEBI:58225"/>
        <dbReference type="ChEBI" id="CHEBI:58601"/>
        <dbReference type="EC" id="5.4.2.2"/>
    </reaction>
</comment>
<proteinExistence type="inferred from homology"/>
<evidence type="ECO:0000256" key="8">
    <source>
        <dbReference type="ARBA" id="ARBA00023235"/>
    </source>
</evidence>
<dbReference type="Pfam" id="PF02880">
    <property type="entry name" value="PGM_PMM_III"/>
    <property type="match status" value="1"/>
</dbReference>
<evidence type="ECO:0000256" key="1">
    <source>
        <dbReference type="ARBA" id="ARBA00000443"/>
    </source>
</evidence>
<dbReference type="PANTHER" id="PTHR22573">
    <property type="entry name" value="PHOSPHOHEXOMUTASE FAMILY MEMBER"/>
    <property type="match status" value="1"/>
</dbReference>
<evidence type="ECO:0000256" key="2">
    <source>
        <dbReference type="ARBA" id="ARBA00001946"/>
    </source>
</evidence>
<evidence type="ECO:0000256" key="3">
    <source>
        <dbReference type="ARBA" id="ARBA00010231"/>
    </source>
</evidence>
<comment type="cofactor">
    <cofactor evidence="2">
        <name>Mg(2+)</name>
        <dbReference type="ChEBI" id="CHEBI:18420"/>
    </cofactor>
</comment>
<evidence type="ECO:0000259" key="11">
    <source>
        <dbReference type="Pfam" id="PF02879"/>
    </source>
</evidence>
<evidence type="ECO:0000313" key="14">
    <source>
        <dbReference type="Proteomes" id="UP001251085"/>
    </source>
</evidence>
<dbReference type="SUPFAM" id="SSF55957">
    <property type="entry name" value="Phosphoglucomutase, C-terminal domain"/>
    <property type="match status" value="1"/>
</dbReference>
<accession>A0ABU3EEJ7</accession>
<dbReference type="InterPro" id="IPR005844">
    <property type="entry name" value="A-D-PHexomutase_a/b/a-I"/>
</dbReference>
<gene>
    <name evidence="13" type="ORF">RM190_12360</name>
</gene>
<protein>
    <recommendedName>
        <fullName evidence="4">phosphoglucomutase (alpha-D-glucose-1,6-bisphosphate-dependent)</fullName>
        <ecNumber evidence="4">5.4.2.2</ecNumber>
    </recommendedName>
</protein>
<dbReference type="EMBL" id="JAVRQI010000009">
    <property type="protein sequence ID" value="MDT1062663.1"/>
    <property type="molecule type" value="Genomic_DNA"/>
</dbReference>
<evidence type="ECO:0000313" key="13">
    <source>
        <dbReference type="EMBL" id="MDT1062663.1"/>
    </source>
</evidence>
<feature type="domain" description="Alpha-D-phosphohexomutase alpha/beta/alpha" evidence="10">
    <location>
        <begin position="15"/>
        <end position="153"/>
    </location>
</feature>
<dbReference type="InterPro" id="IPR045244">
    <property type="entry name" value="PGM"/>
</dbReference>
<dbReference type="RefSeq" id="WP_311759762.1">
    <property type="nucleotide sequence ID" value="NZ_JAVRQI010000009.1"/>
</dbReference>